<evidence type="ECO:0000259" key="3">
    <source>
        <dbReference type="PROSITE" id="PS51173"/>
    </source>
</evidence>
<dbReference type="Pfam" id="PF00553">
    <property type="entry name" value="CBM_2"/>
    <property type="match status" value="1"/>
</dbReference>
<dbReference type="CDD" id="cd06543">
    <property type="entry name" value="GH18_PF-ChiA-like"/>
    <property type="match status" value="1"/>
</dbReference>
<dbReference type="RefSeq" id="WP_212516463.1">
    <property type="nucleotide sequence ID" value="NZ_JAGSOH010000005.1"/>
</dbReference>
<evidence type="ECO:0000313" key="6">
    <source>
        <dbReference type="Proteomes" id="UP000676325"/>
    </source>
</evidence>
<dbReference type="InterPro" id="IPR006311">
    <property type="entry name" value="TAT_signal"/>
</dbReference>
<evidence type="ECO:0000256" key="2">
    <source>
        <dbReference type="SAM" id="Phobius"/>
    </source>
</evidence>
<gene>
    <name evidence="5" type="ORF">KDK95_03220</name>
</gene>
<feature type="region of interest" description="Disordered" evidence="1">
    <location>
        <begin position="1"/>
        <end position="26"/>
    </location>
</feature>
<evidence type="ECO:0000313" key="5">
    <source>
        <dbReference type="EMBL" id="MBR7825304.1"/>
    </source>
</evidence>
<dbReference type="GO" id="GO:0030247">
    <property type="term" value="F:polysaccharide binding"/>
    <property type="evidence" value="ECO:0007669"/>
    <property type="project" value="UniProtKB-UniRule"/>
</dbReference>
<dbReference type="SUPFAM" id="SSF49384">
    <property type="entry name" value="Carbohydrate-binding domain"/>
    <property type="match status" value="1"/>
</dbReference>
<sequence>MGSHSSATPGNGGERTPRAPRAPRVSRRSKLIALGTGATLAVAGAGVALAGGANASVPAASFSASAWDGGYTGTYTITNTTGSAISSWKVVFSLPSGTTITTLWNGTETASGQTYTVVNDSWNGALAAGASTTFGFTASGTGDPVNCTINGSACGGTTTTSASASASPTVSASASASASKTATASSSPSASATTATATATATATSTGTSTSSGTYGRFSPYADLSLYPLYNLSSEASTEGTKYFNLAFITAGSTCTPEWGGVTSITDSSIAGDIASLRSAGGDVRVSFGGEAGTELAESCTTADALAAAYQSVIKQYSLTEIDFDVEGAAIADTASINLRNEAIAILEKEDSNLQVSYTLPVLPSGLTSQGVAVLSNAKADGANIAAVNVMAMDYGSSFSGDMATLAEEAATATASQVQSVWTSLSSAQAYAKVAVTPMIGVNDTSSETFTVADASTLAAWAKTKGLAWLSMWSATRDSECSGGAQTYASATCSSVVQSAGAFGQGLGAY</sequence>
<dbReference type="Gene3D" id="3.20.20.80">
    <property type="entry name" value="Glycosidases"/>
    <property type="match status" value="1"/>
</dbReference>
<organism evidence="5 6">
    <name type="scientific">Actinospica acidithermotolerans</name>
    <dbReference type="NCBI Taxonomy" id="2828514"/>
    <lineage>
        <taxon>Bacteria</taxon>
        <taxon>Bacillati</taxon>
        <taxon>Actinomycetota</taxon>
        <taxon>Actinomycetes</taxon>
        <taxon>Catenulisporales</taxon>
        <taxon>Actinospicaceae</taxon>
        <taxon>Actinospica</taxon>
    </lineage>
</organism>
<reference evidence="5" key="1">
    <citation type="submission" date="2021-04" db="EMBL/GenBank/DDBJ databases">
        <title>Genome based classification of Actinospica acidithermotolerans sp. nov., an actinobacterium isolated from an Indonesian hot spring.</title>
        <authorList>
            <person name="Kusuma A.B."/>
            <person name="Putra K.E."/>
            <person name="Nafisah S."/>
            <person name="Loh J."/>
            <person name="Nouioui I."/>
            <person name="Goodfellow M."/>
        </authorList>
    </citation>
    <scope>NUCLEOTIDE SEQUENCE</scope>
    <source>
        <strain evidence="5">MGRD01-02</strain>
    </source>
</reference>
<feature type="domain" description="GH18" evidence="4">
    <location>
        <begin position="215"/>
        <end position="499"/>
    </location>
</feature>
<dbReference type="InterPro" id="IPR012291">
    <property type="entry name" value="CBM2_carb-bd_dom_sf"/>
</dbReference>
<feature type="transmembrane region" description="Helical" evidence="2">
    <location>
        <begin position="31"/>
        <end position="53"/>
    </location>
</feature>
<dbReference type="InterPro" id="IPR052750">
    <property type="entry name" value="GH18_Chitinase"/>
</dbReference>
<dbReference type="EMBL" id="JAGSOH010000005">
    <property type="protein sequence ID" value="MBR7825304.1"/>
    <property type="molecule type" value="Genomic_DNA"/>
</dbReference>
<accession>A0A941ECF4</accession>
<dbReference type="InterPro" id="IPR001919">
    <property type="entry name" value="CBD2"/>
</dbReference>
<keyword evidence="6" id="KW-1185">Reference proteome</keyword>
<dbReference type="PROSITE" id="PS51173">
    <property type="entry name" value="CBM2"/>
    <property type="match status" value="1"/>
</dbReference>
<dbReference type="AlphaFoldDB" id="A0A941ECF4"/>
<dbReference type="InterPro" id="IPR001223">
    <property type="entry name" value="Glyco_hydro18_cat"/>
</dbReference>
<dbReference type="PANTHER" id="PTHR42976">
    <property type="entry name" value="BIFUNCTIONAL CHITINASE/LYSOZYME-RELATED"/>
    <property type="match status" value="1"/>
</dbReference>
<dbReference type="Gene3D" id="2.60.40.290">
    <property type="match status" value="1"/>
</dbReference>
<evidence type="ECO:0000256" key="1">
    <source>
        <dbReference type="SAM" id="MobiDB-lite"/>
    </source>
</evidence>
<name>A0A941ECF4_9ACTN</name>
<dbReference type="PANTHER" id="PTHR42976:SF1">
    <property type="entry name" value="GH18 DOMAIN-CONTAINING PROTEIN-RELATED"/>
    <property type="match status" value="1"/>
</dbReference>
<keyword evidence="2" id="KW-0812">Transmembrane</keyword>
<keyword evidence="2" id="KW-1133">Transmembrane helix</keyword>
<dbReference type="GO" id="GO:0004553">
    <property type="term" value="F:hydrolase activity, hydrolyzing O-glycosyl compounds"/>
    <property type="evidence" value="ECO:0007669"/>
    <property type="project" value="InterPro"/>
</dbReference>
<dbReference type="PROSITE" id="PS51910">
    <property type="entry name" value="GH18_2"/>
    <property type="match status" value="1"/>
</dbReference>
<dbReference type="SMART" id="SM00637">
    <property type="entry name" value="CBD_II"/>
    <property type="match status" value="1"/>
</dbReference>
<feature type="domain" description="CBM2" evidence="3">
    <location>
        <begin position="50"/>
        <end position="157"/>
    </location>
</feature>
<keyword evidence="2" id="KW-0472">Membrane</keyword>
<dbReference type="Proteomes" id="UP000676325">
    <property type="component" value="Unassembled WGS sequence"/>
</dbReference>
<comment type="caution">
    <text evidence="5">The sequence shown here is derived from an EMBL/GenBank/DDBJ whole genome shotgun (WGS) entry which is preliminary data.</text>
</comment>
<proteinExistence type="predicted"/>
<protein>
    <submittedName>
        <fullName evidence="5">Cellulose binding domain-containing protein</fullName>
    </submittedName>
</protein>
<dbReference type="InterPro" id="IPR017853">
    <property type="entry name" value="GH"/>
</dbReference>
<dbReference type="InterPro" id="IPR008965">
    <property type="entry name" value="CBM2/CBM3_carb-bd_dom_sf"/>
</dbReference>
<dbReference type="SUPFAM" id="SSF51445">
    <property type="entry name" value="(Trans)glycosidases"/>
    <property type="match status" value="1"/>
</dbReference>
<evidence type="ECO:0000259" key="4">
    <source>
        <dbReference type="PROSITE" id="PS51910"/>
    </source>
</evidence>
<dbReference type="GO" id="GO:0005975">
    <property type="term" value="P:carbohydrate metabolic process"/>
    <property type="evidence" value="ECO:0007669"/>
    <property type="project" value="InterPro"/>
</dbReference>
<feature type="region of interest" description="Disordered" evidence="1">
    <location>
        <begin position="182"/>
        <end position="213"/>
    </location>
</feature>
<dbReference type="PROSITE" id="PS51318">
    <property type="entry name" value="TAT"/>
    <property type="match status" value="1"/>
</dbReference>